<dbReference type="PROSITE" id="PS50895">
    <property type="entry name" value="SURF1"/>
    <property type="match status" value="1"/>
</dbReference>
<dbReference type="CDD" id="cd06662">
    <property type="entry name" value="SURF1"/>
    <property type="match status" value="1"/>
</dbReference>
<keyword evidence="4 6" id="KW-1133">Transmembrane helix</keyword>
<feature type="transmembrane region" description="Helical" evidence="6">
    <location>
        <begin position="12"/>
        <end position="29"/>
    </location>
</feature>
<evidence type="ECO:0000256" key="4">
    <source>
        <dbReference type="ARBA" id="ARBA00022989"/>
    </source>
</evidence>
<evidence type="ECO:0000256" key="1">
    <source>
        <dbReference type="ARBA" id="ARBA00004370"/>
    </source>
</evidence>
<evidence type="ECO:0000313" key="9">
    <source>
        <dbReference type="Proteomes" id="UP001500984"/>
    </source>
</evidence>
<accession>A0ABN2WFU2</accession>
<evidence type="ECO:0000256" key="6">
    <source>
        <dbReference type="RuleBase" id="RU363076"/>
    </source>
</evidence>
<dbReference type="Pfam" id="PF02104">
    <property type="entry name" value="SURF1"/>
    <property type="match status" value="1"/>
</dbReference>
<comment type="caution">
    <text evidence="8">The sequence shown here is derived from an EMBL/GenBank/DDBJ whole genome shotgun (WGS) entry which is preliminary data.</text>
</comment>
<dbReference type="PANTHER" id="PTHR23427:SF2">
    <property type="entry name" value="SURFEIT LOCUS PROTEIN 1"/>
    <property type="match status" value="1"/>
</dbReference>
<reference evidence="8 9" key="1">
    <citation type="journal article" date="2019" name="Int. J. Syst. Evol. Microbiol.">
        <title>The Global Catalogue of Microorganisms (GCM) 10K type strain sequencing project: providing services to taxonomists for standard genome sequencing and annotation.</title>
        <authorList>
            <consortium name="The Broad Institute Genomics Platform"/>
            <consortium name="The Broad Institute Genome Sequencing Center for Infectious Disease"/>
            <person name="Wu L."/>
            <person name="Ma J."/>
        </authorList>
    </citation>
    <scope>NUCLEOTIDE SEQUENCE [LARGE SCALE GENOMIC DNA]</scope>
    <source>
        <strain evidence="8 9">JCM 15900</strain>
    </source>
</reference>
<dbReference type="EMBL" id="BAAAPZ010000002">
    <property type="protein sequence ID" value="GAA2091450.1"/>
    <property type="molecule type" value="Genomic_DNA"/>
</dbReference>
<dbReference type="InterPro" id="IPR045214">
    <property type="entry name" value="Surf1/Surf4"/>
</dbReference>
<keyword evidence="9" id="KW-1185">Reference proteome</keyword>
<keyword evidence="3 6" id="KW-0812">Transmembrane</keyword>
<evidence type="ECO:0000256" key="2">
    <source>
        <dbReference type="ARBA" id="ARBA00007165"/>
    </source>
</evidence>
<gene>
    <name evidence="8" type="ORF">GCM10009823_08580</name>
</gene>
<evidence type="ECO:0000256" key="5">
    <source>
        <dbReference type="ARBA" id="ARBA00023136"/>
    </source>
</evidence>
<proteinExistence type="inferred from homology"/>
<feature type="transmembrane region" description="Helical" evidence="6">
    <location>
        <begin position="220"/>
        <end position="239"/>
    </location>
</feature>
<comment type="similarity">
    <text evidence="2 6">Belongs to the SURF1 family.</text>
</comment>
<dbReference type="Proteomes" id="UP001500984">
    <property type="component" value="Unassembled WGS sequence"/>
</dbReference>
<evidence type="ECO:0000256" key="3">
    <source>
        <dbReference type="ARBA" id="ARBA00022692"/>
    </source>
</evidence>
<feature type="region of interest" description="Disordered" evidence="7">
    <location>
        <begin position="277"/>
        <end position="319"/>
    </location>
</feature>
<dbReference type="PANTHER" id="PTHR23427">
    <property type="entry name" value="SURFEIT LOCUS PROTEIN"/>
    <property type="match status" value="1"/>
</dbReference>
<keyword evidence="6" id="KW-1003">Cell membrane</keyword>
<evidence type="ECO:0000256" key="7">
    <source>
        <dbReference type="SAM" id="MobiDB-lite"/>
    </source>
</evidence>
<protein>
    <recommendedName>
        <fullName evidence="6">SURF1-like protein</fullName>
    </recommendedName>
</protein>
<comment type="subcellular location">
    <subcellularLocation>
        <location evidence="6">Cell membrane</location>
        <topology evidence="6">Multi-pass membrane protein</topology>
    </subcellularLocation>
    <subcellularLocation>
        <location evidence="1">Membrane</location>
    </subcellularLocation>
</comment>
<dbReference type="RefSeq" id="WP_344335445.1">
    <property type="nucleotide sequence ID" value="NZ_BAAAPZ010000002.1"/>
</dbReference>
<organism evidence="8 9">
    <name type="scientific">Brevibacterium salitolerans</name>
    <dbReference type="NCBI Taxonomy" id="1403566"/>
    <lineage>
        <taxon>Bacteria</taxon>
        <taxon>Bacillati</taxon>
        <taxon>Actinomycetota</taxon>
        <taxon>Actinomycetes</taxon>
        <taxon>Micrococcales</taxon>
        <taxon>Brevibacteriaceae</taxon>
        <taxon>Brevibacterium</taxon>
    </lineage>
</organism>
<dbReference type="InterPro" id="IPR002994">
    <property type="entry name" value="Surf1/Shy1"/>
</dbReference>
<sequence length="319" mass="34349">MSFLFTRRWLRYIALTLAAAVACVFLANWQNNRREARDAEIDRIETHYGAAPVPLAHALPSPDAPFAEEADWTRVSVEGTYRPEDTVLARNRPKDGRAGSWVLVPFETEAGPTLLVARGWVPGSGAEVAAGDLPDAPEGEVTVTAWLRPAQEGRAGENTEASAGAVGSVRAVDPDLVLGDDAGDHYRHAYGYLDAEDPAPTQAPEALPAPDTDPGSHLSYTMQWIAFAFMFLGGLAYAAKRERDAIRRGERGQAGPGTESETEYVVVDKAALMAGGVLPASSRRAPARPSPVSRRTPPRTRRRAGAEADEDAALEQQLR</sequence>
<feature type="region of interest" description="Disordered" evidence="7">
    <location>
        <begin position="195"/>
        <end position="214"/>
    </location>
</feature>
<keyword evidence="5 6" id="KW-0472">Membrane</keyword>
<dbReference type="PROSITE" id="PS51257">
    <property type="entry name" value="PROKAR_LIPOPROTEIN"/>
    <property type="match status" value="1"/>
</dbReference>
<evidence type="ECO:0000313" key="8">
    <source>
        <dbReference type="EMBL" id="GAA2091450.1"/>
    </source>
</evidence>
<name>A0ABN2WFU2_9MICO</name>